<feature type="compositionally biased region" description="Basic and acidic residues" evidence="4">
    <location>
        <begin position="331"/>
        <end position="341"/>
    </location>
</feature>
<keyword evidence="3" id="KW-0539">Nucleus</keyword>
<accession>A0A7R8UBL2</accession>
<keyword evidence="1" id="KW-0805">Transcription regulation</keyword>
<evidence type="ECO:0000256" key="4">
    <source>
        <dbReference type="SAM" id="MobiDB-lite"/>
    </source>
</evidence>
<dbReference type="PROSITE" id="PS51486">
    <property type="entry name" value="REKLES"/>
    <property type="match status" value="1"/>
</dbReference>
<evidence type="ECO:0000313" key="7">
    <source>
        <dbReference type="Proteomes" id="UP000594454"/>
    </source>
</evidence>
<evidence type="ECO:0000259" key="5">
    <source>
        <dbReference type="PROSITE" id="PS51486"/>
    </source>
</evidence>
<name>A0A7R8UBL2_HERIL</name>
<reference evidence="6 7" key="1">
    <citation type="submission" date="2020-11" db="EMBL/GenBank/DDBJ databases">
        <authorList>
            <person name="Wallbank WR R."/>
            <person name="Pardo Diaz C."/>
            <person name="Kozak K."/>
            <person name="Martin S."/>
            <person name="Jiggins C."/>
            <person name="Moest M."/>
            <person name="Warren A I."/>
            <person name="Generalovic N T."/>
            <person name="Byers J.R.P. K."/>
            <person name="Montejo-Kovacevich G."/>
            <person name="Yen C E."/>
        </authorList>
    </citation>
    <scope>NUCLEOTIDE SEQUENCE [LARGE SCALE GENOMIC DNA]</scope>
</reference>
<gene>
    <name evidence="6" type="ORF">HERILL_LOCUS1090</name>
</gene>
<dbReference type="FunCoup" id="A0A7R8UBL2">
    <property type="interactions" value="369"/>
</dbReference>
<dbReference type="GO" id="GO:0003677">
    <property type="term" value="F:DNA binding"/>
    <property type="evidence" value="ECO:0007669"/>
    <property type="project" value="TreeGrafter"/>
</dbReference>
<dbReference type="GO" id="GO:0005634">
    <property type="term" value="C:nucleus"/>
    <property type="evidence" value="ECO:0007669"/>
    <property type="project" value="TreeGrafter"/>
</dbReference>
<feature type="region of interest" description="Disordered" evidence="4">
    <location>
        <begin position="238"/>
        <end position="264"/>
    </location>
</feature>
<dbReference type="InterPro" id="IPR045147">
    <property type="entry name" value="ARI3A/B/C"/>
</dbReference>
<dbReference type="InParanoid" id="A0A7R8UBL2"/>
<evidence type="ECO:0000256" key="2">
    <source>
        <dbReference type="ARBA" id="ARBA00023163"/>
    </source>
</evidence>
<evidence type="ECO:0000256" key="1">
    <source>
        <dbReference type="ARBA" id="ARBA00023015"/>
    </source>
</evidence>
<keyword evidence="2" id="KW-0804">Transcription</keyword>
<feature type="compositionally biased region" description="Basic and acidic residues" evidence="4">
    <location>
        <begin position="174"/>
        <end position="195"/>
    </location>
</feature>
<feature type="region of interest" description="Disordered" evidence="4">
    <location>
        <begin position="308"/>
        <end position="341"/>
    </location>
</feature>
<feature type="region of interest" description="Disordered" evidence="4">
    <location>
        <begin position="143"/>
        <end position="222"/>
    </location>
</feature>
<dbReference type="PANTHER" id="PTHR15348:SF0">
    <property type="entry name" value="PROTEIN DEAD RINGER"/>
    <property type="match status" value="1"/>
</dbReference>
<feature type="compositionally biased region" description="Low complexity" evidence="4">
    <location>
        <begin position="143"/>
        <end position="152"/>
    </location>
</feature>
<feature type="compositionally biased region" description="Basic and acidic residues" evidence="4">
    <location>
        <begin position="210"/>
        <end position="222"/>
    </location>
</feature>
<dbReference type="AlphaFoldDB" id="A0A7R8UBL2"/>
<dbReference type="EMBL" id="LR899009">
    <property type="protein sequence ID" value="CAD7077773.1"/>
    <property type="molecule type" value="Genomic_DNA"/>
</dbReference>
<keyword evidence="7" id="KW-1185">Reference proteome</keyword>
<protein>
    <recommendedName>
        <fullName evidence="5">REKLES domain-containing protein</fullName>
    </recommendedName>
</protein>
<feature type="domain" description="REKLES" evidence="5">
    <location>
        <begin position="184"/>
        <end position="312"/>
    </location>
</feature>
<organism evidence="6 7">
    <name type="scientific">Hermetia illucens</name>
    <name type="common">Black soldier fly</name>
    <dbReference type="NCBI Taxonomy" id="343691"/>
    <lineage>
        <taxon>Eukaryota</taxon>
        <taxon>Metazoa</taxon>
        <taxon>Ecdysozoa</taxon>
        <taxon>Arthropoda</taxon>
        <taxon>Hexapoda</taxon>
        <taxon>Insecta</taxon>
        <taxon>Pterygota</taxon>
        <taxon>Neoptera</taxon>
        <taxon>Endopterygota</taxon>
        <taxon>Diptera</taxon>
        <taxon>Brachycera</taxon>
        <taxon>Stratiomyomorpha</taxon>
        <taxon>Stratiomyidae</taxon>
        <taxon>Hermetiinae</taxon>
        <taxon>Hermetia</taxon>
    </lineage>
</organism>
<sequence>MKYLYPYECEKKNLSTPGELQAAIDGNRREGRRSSYGPYDGMQNQLQLPQVQRPPVPNSMQQMSPLALVAHGNAPSAHHRMLAPHLNQMGITQHEIEQRMMEYIKFFQPLKDAHAAQTPNLEALNALEMSRVALWSLYGNNTSPPASNNTSPQGPIEPQREALNLSESPPSVNIKRERDHPEPESPSVDRERDFAHPPPAKSFRGPFHMSHPDDRDADLSADEHAPGLVNSRVQYDEHHHHETNISNKPSVSPPPHAPNGVSESCDFPLLTGMQFKLARRGNSANGEQQLVVNLEVNGVHYEGVLFANPSARSSPSANTSKASTTDANSSIDERTHSLVSS</sequence>
<feature type="compositionally biased region" description="Low complexity" evidence="4">
    <location>
        <begin position="308"/>
        <end position="320"/>
    </location>
</feature>
<evidence type="ECO:0000313" key="6">
    <source>
        <dbReference type="EMBL" id="CAD7077773.1"/>
    </source>
</evidence>
<dbReference type="InterPro" id="IPR023334">
    <property type="entry name" value="REKLES_domain"/>
</dbReference>
<dbReference type="Proteomes" id="UP000594454">
    <property type="component" value="Chromosome 1"/>
</dbReference>
<evidence type="ECO:0000256" key="3">
    <source>
        <dbReference type="ARBA" id="ARBA00023242"/>
    </source>
</evidence>
<feature type="compositionally biased region" description="Polar residues" evidence="4">
    <location>
        <begin position="321"/>
        <end position="330"/>
    </location>
</feature>
<dbReference type="OrthoDB" id="10044343at2759"/>
<dbReference type="PANTHER" id="PTHR15348">
    <property type="entry name" value="AT-RICH INTERACTIVE DOMAIN-CONTAINING PROTEIN ARID DOMAIN- CONTAINING PROTEIN DEAD RINGER PROTEIN B-CELL REGULATOR OF IGH TRANSCRIPTION BRIGHT"/>
    <property type="match status" value="1"/>
</dbReference>
<proteinExistence type="predicted"/>
<dbReference type="GO" id="GO:0006357">
    <property type="term" value="P:regulation of transcription by RNA polymerase II"/>
    <property type="evidence" value="ECO:0007669"/>
    <property type="project" value="InterPro"/>
</dbReference>